<dbReference type="EMBL" id="BAAAGE010000001">
    <property type="protein sequence ID" value="GAA0714230.1"/>
    <property type="molecule type" value="Genomic_DNA"/>
</dbReference>
<dbReference type="Proteomes" id="UP001501758">
    <property type="component" value="Unassembled WGS sequence"/>
</dbReference>
<organism evidence="1 2">
    <name type="scientific">Aquimarina litoralis</name>
    <dbReference type="NCBI Taxonomy" id="584605"/>
    <lineage>
        <taxon>Bacteria</taxon>
        <taxon>Pseudomonadati</taxon>
        <taxon>Bacteroidota</taxon>
        <taxon>Flavobacteriia</taxon>
        <taxon>Flavobacteriales</taxon>
        <taxon>Flavobacteriaceae</taxon>
        <taxon>Aquimarina</taxon>
    </lineage>
</organism>
<gene>
    <name evidence="1" type="ORF">GCM10009430_07080</name>
</gene>
<keyword evidence="2" id="KW-1185">Reference proteome</keyword>
<sequence length="327" mass="37559">MKKLTLIIFSAVCLFSCKETKKDSSEKINGSLAQSIGKINELAVVVDNDIWAGSLGDSIRKYFGAEVPGLPQEEPLFSMKQIPSDAFTGLSRRYRLFLKVQQGDESKVYRANNKYATPQLGYVITGTTDEEIVKLIRERSADIVANYKKVETKEKQYRIKKSLEYIPQLKEKMGITLKMPSAYRIAKEEDKFFWLRKDVTNGDMNLMIYELPMRTVPKDSNTIAKIIQIRDSVGMLKIPTNSGKFITEKAYAPYLYETTLDDKFTFETKGTWEIKDRYMAGPFVNYVIDDIANNRQLVIEGFVLAPSVRKRDYMFELEAIIKSIKFE</sequence>
<dbReference type="RefSeq" id="WP_343910569.1">
    <property type="nucleotide sequence ID" value="NZ_BAAAGE010000001.1"/>
</dbReference>
<dbReference type="Pfam" id="PF16125">
    <property type="entry name" value="DUF4837"/>
    <property type="match status" value="1"/>
</dbReference>
<proteinExistence type="predicted"/>
<name>A0ABN1IJ94_9FLAO</name>
<dbReference type="InterPro" id="IPR032286">
    <property type="entry name" value="DUF4837"/>
</dbReference>
<comment type="caution">
    <text evidence="1">The sequence shown here is derived from an EMBL/GenBank/DDBJ whole genome shotgun (WGS) entry which is preliminary data.</text>
</comment>
<evidence type="ECO:0000313" key="2">
    <source>
        <dbReference type="Proteomes" id="UP001501758"/>
    </source>
</evidence>
<evidence type="ECO:0000313" key="1">
    <source>
        <dbReference type="EMBL" id="GAA0714230.1"/>
    </source>
</evidence>
<accession>A0ABN1IJ94</accession>
<reference evidence="1 2" key="1">
    <citation type="journal article" date="2019" name="Int. J. Syst. Evol. Microbiol.">
        <title>The Global Catalogue of Microorganisms (GCM) 10K type strain sequencing project: providing services to taxonomists for standard genome sequencing and annotation.</title>
        <authorList>
            <consortium name="The Broad Institute Genomics Platform"/>
            <consortium name="The Broad Institute Genome Sequencing Center for Infectious Disease"/>
            <person name="Wu L."/>
            <person name="Ma J."/>
        </authorList>
    </citation>
    <scope>NUCLEOTIDE SEQUENCE [LARGE SCALE GENOMIC DNA]</scope>
    <source>
        <strain evidence="1 2">JCM 15974</strain>
    </source>
</reference>
<protein>
    <submittedName>
        <fullName evidence="1">DUF4837 family protein</fullName>
    </submittedName>
</protein>